<dbReference type="Proteomes" id="UP000824120">
    <property type="component" value="Chromosome 9"/>
</dbReference>
<organism evidence="1 2">
    <name type="scientific">Solanum commersonii</name>
    <name type="common">Commerson's wild potato</name>
    <name type="synonym">Commerson's nightshade</name>
    <dbReference type="NCBI Taxonomy" id="4109"/>
    <lineage>
        <taxon>Eukaryota</taxon>
        <taxon>Viridiplantae</taxon>
        <taxon>Streptophyta</taxon>
        <taxon>Embryophyta</taxon>
        <taxon>Tracheophyta</taxon>
        <taxon>Spermatophyta</taxon>
        <taxon>Magnoliopsida</taxon>
        <taxon>eudicotyledons</taxon>
        <taxon>Gunneridae</taxon>
        <taxon>Pentapetalae</taxon>
        <taxon>asterids</taxon>
        <taxon>lamiids</taxon>
        <taxon>Solanales</taxon>
        <taxon>Solanaceae</taxon>
        <taxon>Solanoideae</taxon>
        <taxon>Solaneae</taxon>
        <taxon>Solanum</taxon>
    </lineage>
</organism>
<name>A0A9J5XE41_SOLCO</name>
<accession>A0A9J5XE41</accession>
<dbReference type="AlphaFoldDB" id="A0A9J5XE41"/>
<keyword evidence="2" id="KW-1185">Reference proteome</keyword>
<protein>
    <submittedName>
        <fullName evidence="1">Uncharacterized protein</fullName>
    </submittedName>
</protein>
<evidence type="ECO:0000313" key="1">
    <source>
        <dbReference type="EMBL" id="KAG5585470.1"/>
    </source>
</evidence>
<comment type="caution">
    <text evidence="1">The sequence shown here is derived from an EMBL/GenBank/DDBJ whole genome shotgun (WGS) entry which is preliminary data.</text>
</comment>
<proteinExistence type="predicted"/>
<gene>
    <name evidence="1" type="ORF">H5410_045904</name>
</gene>
<evidence type="ECO:0000313" key="2">
    <source>
        <dbReference type="Proteomes" id="UP000824120"/>
    </source>
</evidence>
<reference evidence="1 2" key="1">
    <citation type="submission" date="2020-09" db="EMBL/GenBank/DDBJ databases">
        <title>De no assembly of potato wild relative species, Solanum commersonii.</title>
        <authorList>
            <person name="Cho K."/>
        </authorList>
    </citation>
    <scope>NUCLEOTIDE SEQUENCE [LARGE SCALE GENOMIC DNA]</scope>
    <source>
        <strain evidence="1">LZ3.2</strain>
        <tissue evidence="1">Leaf</tissue>
    </source>
</reference>
<dbReference type="EMBL" id="JACXVP010000009">
    <property type="protein sequence ID" value="KAG5585470.1"/>
    <property type="molecule type" value="Genomic_DNA"/>
</dbReference>
<sequence length="70" mass="7902">MGNATTVRTRNTKTIFSDSKRGQLRTIYEERSSSVAQLTASGPYVIFGLQDVRIYHDLDIIKSNLLRLKG</sequence>